<dbReference type="GO" id="GO:0000724">
    <property type="term" value="P:double-strand break repair via homologous recombination"/>
    <property type="evidence" value="ECO:0007669"/>
    <property type="project" value="UniProtKB-UniRule"/>
</dbReference>
<dbReference type="GO" id="GO:0046872">
    <property type="term" value="F:metal ion binding"/>
    <property type="evidence" value="ECO:0007669"/>
    <property type="project" value="UniProtKB-KW"/>
</dbReference>
<keyword evidence="19" id="KW-1185">Reference proteome</keyword>
<keyword evidence="9 14" id="KW-0067">ATP-binding</keyword>
<dbReference type="PANTHER" id="PTHR30591:SF1">
    <property type="entry name" value="RECBCD ENZYME SUBUNIT RECC"/>
    <property type="match status" value="1"/>
</dbReference>
<dbReference type="InterPro" id="IPR038726">
    <property type="entry name" value="PDDEXK_AddAB-type"/>
</dbReference>
<feature type="binding site" evidence="14">
    <location>
        <position position="1113"/>
    </location>
    <ligand>
        <name>[4Fe-4S] cluster</name>
        <dbReference type="ChEBI" id="CHEBI:49883"/>
    </ligand>
</feature>
<feature type="domain" description="ATP-dependent helicase/deoxyribonuclease subunit B N-terminal" evidence="17">
    <location>
        <begin position="5"/>
        <end position="290"/>
    </location>
</feature>
<evidence type="ECO:0000259" key="17">
    <source>
        <dbReference type="Pfam" id="PF21445"/>
    </source>
</evidence>
<dbReference type="PANTHER" id="PTHR30591">
    <property type="entry name" value="RECBCD ENZYME SUBUNIT RECC"/>
    <property type="match status" value="1"/>
</dbReference>
<dbReference type="Gene3D" id="3.40.50.300">
    <property type="entry name" value="P-loop containing nucleotide triphosphate hydrolases"/>
    <property type="match status" value="4"/>
</dbReference>
<accession>A0A369AKK4</accession>
<evidence type="ECO:0000256" key="1">
    <source>
        <dbReference type="ARBA" id="ARBA00022485"/>
    </source>
</evidence>
<dbReference type="InterPro" id="IPR014140">
    <property type="entry name" value="DNA_helicase_suAddB"/>
</dbReference>
<dbReference type="OrthoDB" id="9758506at2"/>
<organism evidence="18 19">
    <name type="scientific">Anaerobacterium chartisolvens</name>
    <dbReference type="NCBI Taxonomy" id="1297424"/>
    <lineage>
        <taxon>Bacteria</taxon>
        <taxon>Bacillati</taxon>
        <taxon>Bacillota</taxon>
        <taxon>Clostridia</taxon>
        <taxon>Eubacteriales</taxon>
        <taxon>Oscillospiraceae</taxon>
        <taxon>Anaerobacterium</taxon>
    </lineage>
</organism>
<proteinExistence type="inferred from homology"/>
<keyword evidence="8 14" id="KW-0269">Exonuclease</keyword>
<keyword evidence="12 14" id="KW-0238">DNA-binding</keyword>
<name>A0A369AKK4_9FIRM</name>
<evidence type="ECO:0000256" key="9">
    <source>
        <dbReference type="ARBA" id="ARBA00022840"/>
    </source>
</evidence>
<reference evidence="18 19" key="1">
    <citation type="submission" date="2018-07" db="EMBL/GenBank/DDBJ databases">
        <title>Genomic Encyclopedia of Type Strains, Phase IV (KMG-IV): sequencing the most valuable type-strain genomes for metagenomic binning, comparative biology and taxonomic classification.</title>
        <authorList>
            <person name="Goeker M."/>
        </authorList>
    </citation>
    <scope>NUCLEOTIDE SEQUENCE [LARGE SCALE GENOMIC DNA]</scope>
    <source>
        <strain evidence="18 19">DSM 27016</strain>
    </source>
</reference>
<dbReference type="SUPFAM" id="SSF52540">
    <property type="entry name" value="P-loop containing nucleoside triphosphate hydrolases"/>
    <property type="match status" value="1"/>
</dbReference>
<protein>
    <recommendedName>
        <fullName evidence="14">ATP-dependent helicase/deoxyribonuclease subunit B</fullName>
        <ecNumber evidence="14">3.1.-.-</ecNumber>
    </recommendedName>
    <alternativeName>
        <fullName evidence="14">ATP-dependent helicase/nuclease subunit AddB</fullName>
    </alternativeName>
</protein>
<evidence type="ECO:0000256" key="2">
    <source>
        <dbReference type="ARBA" id="ARBA00022722"/>
    </source>
</evidence>
<evidence type="ECO:0000256" key="11">
    <source>
        <dbReference type="ARBA" id="ARBA00023014"/>
    </source>
</evidence>
<comment type="miscellaneous">
    <text evidence="14">Despite having conserved helicase domains, this subunit does not have helicase activity.</text>
</comment>
<evidence type="ECO:0000256" key="14">
    <source>
        <dbReference type="HAMAP-Rule" id="MF_01452"/>
    </source>
</evidence>
<dbReference type="HAMAP" id="MF_01452">
    <property type="entry name" value="AddB_type1"/>
    <property type="match status" value="1"/>
</dbReference>
<sequence>MGLKFIYGRAGSGKSHFCLNDLRTKLNSSEGRNLVLLVPEQFSLQAERNLIAAAGIGGIMRAEVLSFRRMAYKVFNEVGGITRRHISPAGRCMLVYRIINSMKDRLDMFSGVVDRKGFVNTVCSSISEFKRYNITPQMLELAAKGIEREGPLKDKLKEIGLVYAEFEKVLHEKYMDSDDDLTILAAKLEDSKWFDNAEIWIDEFSGFTPQEYGVIGRLLKKAVRVNICLCTDCMTDDGADETDVFWPVKNTVKKLERIARENGVEIEAPSQLSQRPFYRFSGSEELMHLEGNFFSLPRKVYNGPTNDIKIFLSANLYSEVEDTARDIIMLCRDGGLRYRDIAVVTGNLSGYEKLVAAIFAHHGIPCFIDTKRDIGSQPLIRLINAVFEIFIKSWSYQSVFQYLKTGFAGICKEDVDMLENYVLACGIKGGRWAEDKPWEYIPGLSQPGQQPSEYQLGILKRVNEIRDMIVKPLVRFRTRTGGRKKAWEICGAMFDFLCGIGVPEQIEKKVDMLKASGDFYLAGQYSQVWNMVMEVFDQIVEVMGNEPTGIESFYRVLEIGFGEYKMGLIPPALDQVLVGSIERSKSHEIKALYILGVNDGIFPSSPDQEGILSDSDRESLRAKGLELAPDTRSRAFEENYIIYTALTRAGKYLRLSCPVADHEGRTMRPSGIISRLKRVFPGIAEYSNITASGEEGIALVASKQPSFNHLIEAMRRHFEGERVDAVWGDVYRWYTSHDNWRDRIERAMEGLLYTNQESPISGDKVRKLYGSPVYSSVSRMESFVSCPFAYYLQYGLRAKERKIFKMGAPDIGSFMHSVLDSFSKRMDKEGMAWRELGREACESMVSQTVDELLKSMPGSVMSSSRRHMHLTERLKRVLVRAIWLIAEHFKRSGFEPVGYEMEFGDGKDFPSIKIELPSGEAIMLTGRIDRIDAMESEEGTYFRIIDYKSGSKAFKLSDIYYGLQIQLLAYMDAVWETGFKSSSEPVLPGGMLYFKIDDPVVANGKGLSEDEIEAAIMKQLKMKGLLLADVRLVREMDRQIDGDSLIIPARINKGDVLGRSSAATGEQFEVLRGFIKRLLAKIGEEMLRGEVSIKPYRKRRMTSCAYCGYGPVCQFDPGLKDNNYRMLRDINDDEVWHLLKEVGSNAEAGDGNG</sequence>
<dbReference type="InterPro" id="IPR011604">
    <property type="entry name" value="PDDEXK-like_dom_sf"/>
</dbReference>
<dbReference type="AlphaFoldDB" id="A0A369AKK4"/>
<dbReference type="NCBIfam" id="TIGR02773">
    <property type="entry name" value="addB_Gpos"/>
    <property type="match status" value="1"/>
</dbReference>
<keyword evidence="7 14" id="KW-0347">Helicase</keyword>
<dbReference type="InterPro" id="IPR027417">
    <property type="entry name" value="P-loop_NTPase"/>
</dbReference>
<keyword evidence="11 14" id="KW-0411">Iron-sulfur</keyword>
<dbReference type="GO" id="GO:0008409">
    <property type="term" value="F:5'-3' exonuclease activity"/>
    <property type="evidence" value="ECO:0007669"/>
    <property type="project" value="UniProtKB-UniRule"/>
</dbReference>
<dbReference type="GO" id="GO:0051539">
    <property type="term" value="F:4 iron, 4 sulfur cluster binding"/>
    <property type="evidence" value="ECO:0007669"/>
    <property type="project" value="UniProtKB-KW"/>
</dbReference>
<dbReference type="GO" id="GO:0005524">
    <property type="term" value="F:ATP binding"/>
    <property type="evidence" value="ECO:0007669"/>
    <property type="project" value="UniProtKB-UniRule"/>
</dbReference>
<dbReference type="Gene3D" id="3.90.320.10">
    <property type="match status" value="1"/>
</dbReference>
<dbReference type="RefSeq" id="WP_114299720.1">
    <property type="nucleotide sequence ID" value="NZ_QPJT01000033.1"/>
</dbReference>
<evidence type="ECO:0000256" key="8">
    <source>
        <dbReference type="ARBA" id="ARBA00022839"/>
    </source>
</evidence>
<evidence type="ECO:0000256" key="7">
    <source>
        <dbReference type="ARBA" id="ARBA00022806"/>
    </source>
</evidence>
<evidence type="ECO:0000313" key="19">
    <source>
        <dbReference type="Proteomes" id="UP000253034"/>
    </source>
</evidence>
<evidence type="ECO:0000256" key="5">
    <source>
        <dbReference type="ARBA" id="ARBA00022763"/>
    </source>
</evidence>
<dbReference type="GO" id="GO:0003690">
    <property type="term" value="F:double-stranded DNA binding"/>
    <property type="evidence" value="ECO:0007669"/>
    <property type="project" value="UniProtKB-UniRule"/>
</dbReference>
<keyword evidence="5 14" id="KW-0227">DNA damage</keyword>
<keyword evidence="2 14" id="KW-0540">Nuclease</keyword>
<evidence type="ECO:0000256" key="12">
    <source>
        <dbReference type="ARBA" id="ARBA00023125"/>
    </source>
</evidence>
<dbReference type="Pfam" id="PF12705">
    <property type="entry name" value="PDDEXK_1"/>
    <property type="match status" value="1"/>
</dbReference>
<dbReference type="InterPro" id="IPR049035">
    <property type="entry name" value="ADDB_N"/>
</dbReference>
<dbReference type="GO" id="GO:0004386">
    <property type="term" value="F:helicase activity"/>
    <property type="evidence" value="ECO:0007669"/>
    <property type="project" value="UniProtKB-KW"/>
</dbReference>
<comment type="caution">
    <text evidence="18">The sequence shown here is derived from an EMBL/GenBank/DDBJ whole genome shotgun (WGS) entry which is preliminary data.</text>
</comment>
<dbReference type="Pfam" id="PF21445">
    <property type="entry name" value="ADDB_N"/>
    <property type="match status" value="1"/>
</dbReference>
<keyword evidence="4 14" id="KW-0547">Nucleotide-binding</keyword>
<feature type="binding site" evidence="14">
    <location>
        <position position="1104"/>
    </location>
    <ligand>
        <name>[4Fe-4S] cluster</name>
        <dbReference type="ChEBI" id="CHEBI:49883"/>
    </ligand>
</feature>
<evidence type="ECO:0000313" key="18">
    <source>
        <dbReference type="EMBL" id="RCX09890.1"/>
    </source>
</evidence>
<gene>
    <name evidence="14" type="primary">addB</name>
    <name evidence="18" type="ORF">DFR58_13329</name>
</gene>
<keyword evidence="1 14" id="KW-0004">4Fe-4S</keyword>
<evidence type="ECO:0000256" key="10">
    <source>
        <dbReference type="ARBA" id="ARBA00023004"/>
    </source>
</evidence>
<dbReference type="Pfam" id="PF13361">
    <property type="entry name" value="UvrD_C"/>
    <property type="match status" value="1"/>
</dbReference>
<feature type="domain" description="UvrD-like helicase C-terminal" evidence="16">
    <location>
        <begin position="304"/>
        <end position="656"/>
    </location>
</feature>
<comment type="cofactor">
    <cofactor evidence="14">
        <name>Mg(2+)</name>
        <dbReference type="ChEBI" id="CHEBI:18420"/>
    </cofactor>
</comment>
<evidence type="ECO:0000256" key="6">
    <source>
        <dbReference type="ARBA" id="ARBA00022801"/>
    </source>
</evidence>
<evidence type="ECO:0000259" key="16">
    <source>
        <dbReference type="Pfam" id="PF13361"/>
    </source>
</evidence>
<evidence type="ECO:0000256" key="3">
    <source>
        <dbReference type="ARBA" id="ARBA00022723"/>
    </source>
</evidence>
<feature type="binding site" evidence="14">
    <location>
        <position position="1107"/>
    </location>
    <ligand>
        <name>[4Fe-4S] cluster</name>
        <dbReference type="ChEBI" id="CHEBI:49883"/>
    </ligand>
</feature>
<feature type="domain" description="PD-(D/E)XK endonuclease-like" evidence="15">
    <location>
        <begin position="776"/>
        <end position="1114"/>
    </location>
</feature>
<keyword evidence="3 14" id="KW-0479">Metal-binding</keyword>
<dbReference type="Gene3D" id="6.10.140.1030">
    <property type="match status" value="1"/>
</dbReference>
<comment type="cofactor">
    <cofactor evidence="14">
        <name>[4Fe-4S] cluster</name>
        <dbReference type="ChEBI" id="CHEBI:49883"/>
    </cofactor>
    <text evidence="14">Binds 1 [4Fe-4S] cluster.</text>
</comment>
<comment type="similarity">
    <text evidence="14">Belongs to the helicase family. AddB/RexB type 1 subfamily.</text>
</comment>
<keyword evidence="13 14" id="KW-0234">DNA repair</keyword>
<dbReference type="Proteomes" id="UP000253034">
    <property type="component" value="Unassembled WGS sequence"/>
</dbReference>
<keyword evidence="10 14" id="KW-0408">Iron</keyword>
<feature type="binding site" evidence="14">
    <location>
        <position position="786"/>
    </location>
    <ligand>
        <name>[4Fe-4S] cluster</name>
        <dbReference type="ChEBI" id="CHEBI:49883"/>
    </ligand>
</feature>
<comment type="function">
    <text evidence="14">The heterodimer acts as both an ATP-dependent DNA helicase and an ATP-dependent, dual-direction single-stranded exonuclease. Recognizes the chi site generating a DNA molecule suitable for the initiation of homologous recombination. The AddB subunit has 5' -&gt; 3' nuclease activity but not helicase activity.</text>
</comment>
<dbReference type="EMBL" id="QPJT01000033">
    <property type="protein sequence ID" value="RCX09890.1"/>
    <property type="molecule type" value="Genomic_DNA"/>
</dbReference>
<evidence type="ECO:0000256" key="13">
    <source>
        <dbReference type="ARBA" id="ARBA00023204"/>
    </source>
</evidence>
<comment type="subunit">
    <text evidence="14">Heterodimer of AddA and AddB.</text>
</comment>
<dbReference type="EC" id="3.1.-.-" evidence="14"/>
<dbReference type="InterPro" id="IPR014017">
    <property type="entry name" value="DNA_helicase_UvrD-like_C"/>
</dbReference>
<evidence type="ECO:0000256" key="4">
    <source>
        <dbReference type="ARBA" id="ARBA00022741"/>
    </source>
</evidence>
<evidence type="ECO:0000259" key="15">
    <source>
        <dbReference type="Pfam" id="PF12705"/>
    </source>
</evidence>
<keyword evidence="6 14" id="KW-0378">Hydrolase</keyword>